<reference evidence="3" key="1">
    <citation type="submission" date="2023-07" db="EMBL/GenBank/DDBJ databases">
        <authorList>
            <person name="Yue Y."/>
        </authorList>
    </citation>
    <scope>NUCLEOTIDE SEQUENCE [LARGE SCALE GENOMIC DNA]</scope>
    <source>
        <strain evidence="3">D23</strain>
    </source>
</reference>
<dbReference type="Gene3D" id="3.90.550.10">
    <property type="entry name" value="Spore Coat Polysaccharide Biosynthesis Protein SpsA, Chain A"/>
    <property type="match status" value="1"/>
</dbReference>
<dbReference type="InterPro" id="IPR001173">
    <property type="entry name" value="Glyco_trans_2-like"/>
</dbReference>
<sequence>MKLGIIIVFNNNQDDIKTKTIIDQLKSTDQIEFCLVDNESKDDTLELLREIKENCSSVSIVEIKKHVSIVASKRAGARYMFNNFDLRHLACLDVNTLKSYRLNLSDIIELICTETESIISYDRDLKSKYIIKPTLFKSVFSLMDYLKKVQGKEVSRGLNLIIV</sequence>
<dbReference type="EMBL" id="JAIUJR010000004">
    <property type="protein sequence ID" value="MCA0132591.1"/>
    <property type="molecule type" value="Genomic_DNA"/>
</dbReference>
<evidence type="ECO:0000259" key="1">
    <source>
        <dbReference type="Pfam" id="PF00535"/>
    </source>
</evidence>
<accession>A0ABS7XU99</accession>
<dbReference type="Pfam" id="PF00535">
    <property type="entry name" value="Glycos_transf_2"/>
    <property type="match status" value="1"/>
</dbReference>
<keyword evidence="2" id="KW-0808">Transferase</keyword>
<dbReference type="GO" id="GO:0016740">
    <property type="term" value="F:transferase activity"/>
    <property type="evidence" value="ECO:0007669"/>
    <property type="project" value="UniProtKB-KW"/>
</dbReference>
<evidence type="ECO:0000313" key="3">
    <source>
        <dbReference type="Proteomes" id="UP001198901"/>
    </source>
</evidence>
<keyword evidence="3" id="KW-1185">Reference proteome</keyword>
<dbReference type="RefSeq" id="WP_224528240.1">
    <property type="nucleotide sequence ID" value="NZ_JAIUJR010000004.1"/>
</dbReference>
<gene>
    <name evidence="2" type="ORF">LBU54_08340</name>
</gene>
<feature type="domain" description="Glycosyltransferase 2-like" evidence="1">
    <location>
        <begin position="8"/>
        <end position="93"/>
    </location>
</feature>
<evidence type="ECO:0000313" key="2">
    <source>
        <dbReference type="EMBL" id="MCA0132591.1"/>
    </source>
</evidence>
<proteinExistence type="predicted"/>
<comment type="caution">
    <text evidence="2">The sequence shown here is derived from an EMBL/GenBank/DDBJ whole genome shotgun (WGS) entry which is preliminary data.</text>
</comment>
<dbReference type="InterPro" id="IPR029044">
    <property type="entry name" value="Nucleotide-diphossugar_trans"/>
</dbReference>
<protein>
    <submittedName>
        <fullName evidence="2">Family 2 glycosyl transferase</fullName>
    </submittedName>
</protein>
<dbReference type="Proteomes" id="UP001198901">
    <property type="component" value="Unassembled WGS sequence"/>
</dbReference>
<dbReference type="SUPFAM" id="SSF53448">
    <property type="entry name" value="Nucleotide-diphospho-sugar transferases"/>
    <property type="match status" value="1"/>
</dbReference>
<organism evidence="2 3">
    <name type="scientific">Winogradskyella alexanderae</name>
    <dbReference type="NCBI Taxonomy" id="2877123"/>
    <lineage>
        <taxon>Bacteria</taxon>
        <taxon>Pseudomonadati</taxon>
        <taxon>Bacteroidota</taxon>
        <taxon>Flavobacteriia</taxon>
        <taxon>Flavobacteriales</taxon>
        <taxon>Flavobacteriaceae</taxon>
        <taxon>Winogradskyella</taxon>
    </lineage>
</organism>
<name>A0ABS7XU99_9FLAO</name>